<dbReference type="AlphaFoldDB" id="A0AAP5ERH3"/>
<dbReference type="InterPro" id="IPR003346">
    <property type="entry name" value="Transposase_20"/>
</dbReference>
<feature type="domain" description="Transposase IS116/IS110/IS902 C-terminal" evidence="1">
    <location>
        <begin position="46"/>
        <end position="99"/>
    </location>
</feature>
<evidence type="ECO:0000313" key="5">
    <source>
        <dbReference type="Proteomes" id="UP001242288"/>
    </source>
</evidence>
<reference evidence="3" key="1">
    <citation type="submission" date="2022-06" db="EMBL/GenBank/DDBJ databases">
        <title>PHB producers.</title>
        <authorList>
            <person name="Besaury L."/>
        </authorList>
    </citation>
    <scope>NUCLEOTIDE SEQUENCE</scope>
    <source>
        <strain evidence="3 4">SEWS6</strain>
    </source>
</reference>
<name>A0AAP5ERH3_9BURK</name>
<proteinExistence type="predicted"/>
<dbReference type="RefSeq" id="WP_266261016.1">
    <property type="nucleotide sequence ID" value="NZ_JAMXWF010000039.1"/>
</dbReference>
<organism evidence="3 5">
    <name type="scientific">Paraburkholderia madseniana</name>
    <dbReference type="NCBI Taxonomy" id="2599607"/>
    <lineage>
        <taxon>Bacteria</taxon>
        <taxon>Pseudomonadati</taxon>
        <taxon>Pseudomonadota</taxon>
        <taxon>Betaproteobacteria</taxon>
        <taxon>Burkholderiales</taxon>
        <taxon>Burkholderiaceae</taxon>
        <taxon>Paraburkholderia</taxon>
    </lineage>
</organism>
<evidence type="ECO:0000313" key="4">
    <source>
        <dbReference type="Proteomes" id="UP001209412"/>
    </source>
</evidence>
<dbReference type="Pfam" id="PF02371">
    <property type="entry name" value="Transposase_20"/>
    <property type="match status" value="1"/>
</dbReference>
<dbReference type="EMBL" id="JAMXWF010000039">
    <property type="protein sequence ID" value="MDQ6412118.1"/>
    <property type="molecule type" value="Genomic_DNA"/>
</dbReference>
<accession>A0AAP5ERH3</accession>
<dbReference type="GO" id="GO:0004803">
    <property type="term" value="F:transposase activity"/>
    <property type="evidence" value="ECO:0007669"/>
    <property type="project" value="InterPro"/>
</dbReference>
<gene>
    <name evidence="3" type="ORF">NIE36_33865</name>
    <name evidence="2" type="ORF">OSB80_33950</name>
</gene>
<dbReference type="GO" id="GO:0006313">
    <property type="term" value="P:DNA transposition"/>
    <property type="evidence" value="ECO:0007669"/>
    <property type="project" value="InterPro"/>
</dbReference>
<protein>
    <submittedName>
        <fullName evidence="3">Transposase</fullName>
    </submittedName>
</protein>
<dbReference type="EMBL" id="JAPKHW010000039">
    <property type="protein sequence ID" value="MCX4150303.1"/>
    <property type="molecule type" value="Genomic_DNA"/>
</dbReference>
<dbReference type="Proteomes" id="UP001242288">
    <property type="component" value="Unassembled WGS sequence"/>
</dbReference>
<evidence type="ECO:0000313" key="2">
    <source>
        <dbReference type="EMBL" id="MCX4150303.1"/>
    </source>
</evidence>
<keyword evidence="4" id="KW-1185">Reference proteome</keyword>
<evidence type="ECO:0000259" key="1">
    <source>
        <dbReference type="Pfam" id="PF02371"/>
    </source>
</evidence>
<evidence type="ECO:0000313" key="3">
    <source>
        <dbReference type="EMBL" id="MDQ6412118.1"/>
    </source>
</evidence>
<sequence>MRALTLPLYVERALMANLAVLRTLRGEIPSLEAILHQKVKLRSEFRVLKTTPGIGDSLAATIMLETGSITRFPDVGHFSYYCRCVESERICNGKKKGEGNANPPRARTTCRLQQTARRQRGVQKTLFLAGSCHLGTSLSFARGIVDGQSFLQFVQY</sequence>
<comment type="caution">
    <text evidence="3">The sequence shown here is derived from an EMBL/GenBank/DDBJ whole genome shotgun (WGS) entry which is preliminary data.</text>
</comment>
<dbReference type="GO" id="GO:0003677">
    <property type="term" value="F:DNA binding"/>
    <property type="evidence" value="ECO:0007669"/>
    <property type="project" value="InterPro"/>
</dbReference>
<dbReference type="Proteomes" id="UP001209412">
    <property type="component" value="Unassembled WGS sequence"/>
</dbReference>